<dbReference type="PANTHER" id="PTHR13475">
    <property type="entry name" value="NEUGRIN"/>
    <property type="match status" value="1"/>
</dbReference>
<reference evidence="5 6" key="1">
    <citation type="submission" date="2016-02" db="EMBL/GenBank/DDBJ databases">
        <title>Comparative genomic and transcriptomic foundation for Pichia pastoris.</title>
        <authorList>
            <person name="Love K.R."/>
            <person name="Shah K.A."/>
            <person name="Whittaker C.A."/>
            <person name="Wu J."/>
            <person name="Bartlett M.C."/>
            <person name="Ma D."/>
            <person name="Leeson R.L."/>
            <person name="Priest M."/>
            <person name="Young S.K."/>
            <person name="Love J.C."/>
        </authorList>
    </citation>
    <scope>NUCLEOTIDE SEQUENCE [LARGE SCALE GENOMIC DNA]</scope>
    <source>
        <strain evidence="5 6">ATCC 28485</strain>
    </source>
</reference>
<evidence type="ECO:0000256" key="1">
    <source>
        <dbReference type="ARBA" id="ARBA00003548"/>
    </source>
</evidence>
<organism evidence="5 6">
    <name type="scientific">Komagataella pastoris</name>
    <name type="common">Yeast</name>
    <name type="synonym">Pichia pastoris</name>
    <dbReference type="NCBI Taxonomy" id="4922"/>
    <lineage>
        <taxon>Eukaryota</taxon>
        <taxon>Fungi</taxon>
        <taxon>Dikarya</taxon>
        <taxon>Ascomycota</taxon>
        <taxon>Saccharomycotina</taxon>
        <taxon>Pichiomycetes</taxon>
        <taxon>Pichiales</taxon>
        <taxon>Pichiaceae</taxon>
        <taxon>Komagataella</taxon>
    </lineage>
</organism>
<evidence type="ECO:0000313" key="5">
    <source>
        <dbReference type="EMBL" id="ANZ75877.1"/>
    </source>
</evidence>
<dbReference type="Pfam" id="PF06413">
    <property type="entry name" value="Neugrin"/>
    <property type="match status" value="1"/>
</dbReference>
<comment type="function">
    <text evidence="1">Required for respiratory activity and maintenance and expression of the mitochondrial genome.</text>
</comment>
<dbReference type="Proteomes" id="UP000094565">
    <property type="component" value="Chromosome 2"/>
</dbReference>
<sequence>MILSKLLFRHKNSGFSPPSSKFIVLRLYSAKKSGNKWTLPNLTKLNETKENTVTKQKRTTKSGLDESDRELLVSLNSGPRMHAGWRKMKTLPEWKRQKFALVEKLQGSKWNPRKKLSRDTIEGIRLLKGKLPQLKADYFAEQFQVSPEAVRRILKSRWEPTVKEREGIEERWKRRGVKHLQLKIKEQLLKKVKEKGEKSEDDRKTIEGELEDDVIVNK</sequence>
<dbReference type="GO" id="GO:0005634">
    <property type="term" value="C:nucleus"/>
    <property type="evidence" value="ECO:0007669"/>
    <property type="project" value="TreeGrafter"/>
</dbReference>
<evidence type="ECO:0000313" key="6">
    <source>
        <dbReference type="Proteomes" id="UP000094565"/>
    </source>
</evidence>
<dbReference type="PANTHER" id="PTHR13475:SF3">
    <property type="entry name" value="NEUGRIN"/>
    <property type="match status" value="1"/>
</dbReference>
<evidence type="ECO:0000256" key="3">
    <source>
        <dbReference type="ARBA" id="ARBA00010895"/>
    </source>
</evidence>
<dbReference type="AlphaFoldDB" id="A0A1B2JD10"/>
<dbReference type="EMBL" id="CP014585">
    <property type="protein sequence ID" value="ANZ75877.1"/>
    <property type="molecule type" value="Genomic_DNA"/>
</dbReference>
<gene>
    <name evidence="5" type="primary">RRG9</name>
    <name evidence="5" type="ORF">ATY40_BA7501891</name>
</gene>
<comment type="subcellular location">
    <subcellularLocation>
        <location evidence="2">Mitochondrion</location>
    </subcellularLocation>
</comment>
<proteinExistence type="inferred from homology"/>
<keyword evidence="6" id="KW-1185">Reference proteome</keyword>
<evidence type="ECO:0000256" key="4">
    <source>
        <dbReference type="ARBA" id="ARBA00013566"/>
    </source>
</evidence>
<name>A0A1B2JD10_PICPA</name>
<dbReference type="GO" id="GO:0005739">
    <property type="term" value="C:mitochondrion"/>
    <property type="evidence" value="ECO:0007669"/>
    <property type="project" value="UniProtKB-SubCell"/>
</dbReference>
<evidence type="ECO:0000256" key="2">
    <source>
        <dbReference type="ARBA" id="ARBA00004173"/>
    </source>
</evidence>
<dbReference type="InterPro" id="IPR010487">
    <property type="entry name" value="NGRN/Rrg9"/>
</dbReference>
<accession>A0A1B2JD10</accession>
<protein>
    <recommendedName>
        <fullName evidence="4">Required for respiratory growth protein 9, mitochondrial</fullName>
    </recommendedName>
</protein>
<dbReference type="OrthoDB" id="5578174at2759"/>
<comment type="similarity">
    <text evidence="3">Belongs to the RRG9 family.</text>
</comment>